<sequence>MTDDSSPQIAILLATYNGADGLRAQLDSHAAQTVPPSLILISDDGSTDGTRAVIGAFAEAHPGLRVVLLDGPGTGAAQNFLNLLRHCPDWVDFAAFSDQDDVWLEDKLARGLAALRAAGAGDARPRLFCGRSWECDATLRRRRLSPGLRRPPGFRHALVQNLASGNTMMLDRAGLALLRGASREAGELVVHDWWVYQMVAGAGGEVIFDPRPLLLYRQHGGNLIGANRGLRAKRRRLRMLFAGRFRRWNTINIAALRASAHRLTAENREILQRFADGRDGPLPARLAMLRRTGLYRQGWQAQLSLYLAALLRRI</sequence>
<dbReference type="GO" id="GO:0016740">
    <property type="term" value="F:transferase activity"/>
    <property type="evidence" value="ECO:0007669"/>
    <property type="project" value="UniProtKB-KW"/>
</dbReference>
<dbReference type="Pfam" id="PF00535">
    <property type="entry name" value="Glycos_transf_2"/>
    <property type="match status" value="1"/>
</dbReference>
<evidence type="ECO:0000313" key="3">
    <source>
        <dbReference type="Proteomes" id="UP000187059"/>
    </source>
</evidence>
<dbReference type="InterPro" id="IPR029044">
    <property type="entry name" value="Nucleotide-diphossugar_trans"/>
</dbReference>
<dbReference type="InterPro" id="IPR050834">
    <property type="entry name" value="Glycosyltransf_2"/>
</dbReference>
<dbReference type="PANTHER" id="PTHR43685:SF2">
    <property type="entry name" value="GLYCOSYLTRANSFERASE 2-LIKE DOMAIN-CONTAINING PROTEIN"/>
    <property type="match status" value="1"/>
</dbReference>
<reference evidence="2 3" key="1">
    <citation type="submission" date="2016-04" db="EMBL/GenBank/DDBJ databases">
        <title>Deep-sea bacteria in the southern Pacific.</title>
        <authorList>
            <person name="Tang K."/>
        </authorList>
    </citation>
    <scope>NUCLEOTIDE SEQUENCE [LARGE SCALE GENOMIC DNA]</scope>
    <source>
        <strain evidence="2 3">JLT2014</strain>
        <plasmid evidence="3">ppaby6</plasmid>
    </source>
</reference>
<keyword evidence="2" id="KW-0614">Plasmid</keyword>
<protein>
    <submittedName>
        <fullName evidence="2">Glycosyl transferase family 2</fullName>
    </submittedName>
</protein>
<keyword evidence="2" id="KW-0808">Transferase</keyword>
<keyword evidence="3" id="KW-1185">Reference proteome</keyword>
<evidence type="ECO:0000259" key="1">
    <source>
        <dbReference type="Pfam" id="PF00535"/>
    </source>
</evidence>
<feature type="domain" description="Glycosyltransferase 2-like" evidence="1">
    <location>
        <begin position="11"/>
        <end position="121"/>
    </location>
</feature>
<dbReference type="AlphaFoldDB" id="A0A1P8V0L8"/>
<dbReference type="Gene3D" id="3.90.550.10">
    <property type="entry name" value="Spore Coat Polysaccharide Biosynthesis Protein SpsA, Chain A"/>
    <property type="match status" value="1"/>
</dbReference>
<dbReference type="OrthoDB" id="9802649at2"/>
<evidence type="ECO:0000313" key="2">
    <source>
        <dbReference type="EMBL" id="APZ55204.1"/>
    </source>
</evidence>
<dbReference type="Proteomes" id="UP000187059">
    <property type="component" value="Plasmid pPABY6"/>
</dbReference>
<name>A0A1P8V0L8_9RHOB</name>
<organism evidence="2 3">
    <name type="scientific">Salipiger abyssi</name>
    <dbReference type="NCBI Taxonomy" id="1250539"/>
    <lineage>
        <taxon>Bacteria</taxon>
        <taxon>Pseudomonadati</taxon>
        <taxon>Pseudomonadota</taxon>
        <taxon>Alphaproteobacteria</taxon>
        <taxon>Rhodobacterales</taxon>
        <taxon>Roseobacteraceae</taxon>
        <taxon>Salipiger</taxon>
    </lineage>
</organism>
<dbReference type="PANTHER" id="PTHR43685">
    <property type="entry name" value="GLYCOSYLTRANSFERASE"/>
    <property type="match status" value="1"/>
</dbReference>
<dbReference type="InterPro" id="IPR001173">
    <property type="entry name" value="Glyco_trans_2-like"/>
</dbReference>
<dbReference type="SUPFAM" id="SSF53448">
    <property type="entry name" value="Nucleotide-diphospho-sugar transferases"/>
    <property type="match status" value="1"/>
</dbReference>
<accession>A0A1P8V0L8</accession>
<dbReference type="KEGG" id="paby:Ga0080574_TMP4922"/>
<gene>
    <name evidence="2" type="ORF">Ga0080574_TMP4922</name>
</gene>
<dbReference type="RefSeq" id="WP_076706169.1">
    <property type="nucleotide sequence ID" value="NZ_CP015094.1"/>
</dbReference>
<dbReference type="EMBL" id="CP015094">
    <property type="protein sequence ID" value="APZ55204.1"/>
    <property type="molecule type" value="Genomic_DNA"/>
</dbReference>
<proteinExistence type="predicted"/>
<geneLocation type="plasmid" evidence="3">
    <name>ppaby6</name>
</geneLocation>